<protein>
    <submittedName>
        <fullName evidence="1">Uncharacterized protein</fullName>
    </submittedName>
</protein>
<evidence type="ECO:0000313" key="2">
    <source>
        <dbReference type="Proteomes" id="UP000811545"/>
    </source>
</evidence>
<accession>A0A9E2BIK6</accession>
<reference evidence="1 2" key="1">
    <citation type="journal article" date="2021" name="bioRxiv">
        <title>Unique metabolic strategies in Hadean analogues reveal hints for primordial physiology.</title>
        <authorList>
            <person name="Nobu M.K."/>
            <person name="Nakai R."/>
            <person name="Tamazawa S."/>
            <person name="Mori H."/>
            <person name="Toyoda A."/>
            <person name="Ijiri A."/>
            <person name="Suzuki S."/>
            <person name="Kurokawa K."/>
            <person name="Kamagata Y."/>
            <person name="Tamaki H."/>
        </authorList>
    </citation>
    <scope>NUCLEOTIDE SEQUENCE [LARGE SCALE GENOMIC DNA]</scope>
    <source>
        <strain evidence="1">BS525</strain>
    </source>
</reference>
<dbReference type="Proteomes" id="UP000811545">
    <property type="component" value="Unassembled WGS sequence"/>
</dbReference>
<organism evidence="1 2">
    <name type="scientific">Psychracetigena formicireducens</name>
    <dbReference type="NCBI Taxonomy" id="2986056"/>
    <lineage>
        <taxon>Bacteria</taxon>
        <taxon>Bacillati</taxon>
        <taxon>Candidatus Lithacetigenota</taxon>
        <taxon>Candidatus Psychracetigena</taxon>
    </lineage>
</organism>
<comment type="caution">
    <text evidence="1">The sequence shown here is derived from an EMBL/GenBank/DDBJ whole genome shotgun (WGS) entry which is preliminary data.</text>
</comment>
<name>A0A9E2BIK6_PSYF1</name>
<evidence type="ECO:0000313" key="1">
    <source>
        <dbReference type="EMBL" id="MBT9146208.1"/>
    </source>
</evidence>
<dbReference type="AlphaFoldDB" id="A0A9E2BIK6"/>
<gene>
    <name evidence="1" type="ORF">DDT42_02090</name>
</gene>
<proteinExistence type="predicted"/>
<sequence>MLPINTFVQYKTDSEVLYGFIDSIYTVETVIMVDIIKCKQVNDWELVVEETLQEYVAVSSLKPTKVPQNVDSFVFPFIQKQTAVVVRSTSIVNFQELKFG</sequence>
<dbReference type="EMBL" id="QLTW01000381">
    <property type="protein sequence ID" value="MBT9146208.1"/>
    <property type="molecule type" value="Genomic_DNA"/>
</dbReference>